<organism evidence="3 4">
    <name type="scientific">Labedella populi</name>
    <dbReference type="NCBI Taxonomy" id="2498850"/>
    <lineage>
        <taxon>Bacteria</taxon>
        <taxon>Bacillati</taxon>
        <taxon>Actinomycetota</taxon>
        <taxon>Actinomycetes</taxon>
        <taxon>Micrococcales</taxon>
        <taxon>Microbacteriaceae</taxon>
        <taxon>Labedella</taxon>
    </lineage>
</organism>
<comment type="caution">
    <text evidence="3">The sequence shown here is derived from an EMBL/GenBank/DDBJ whole genome shotgun (WGS) entry which is preliminary data.</text>
</comment>
<name>A0A444QFZ0_9MICO</name>
<proteinExistence type="predicted"/>
<dbReference type="AlphaFoldDB" id="A0A444QFZ0"/>
<dbReference type="InterPro" id="IPR051797">
    <property type="entry name" value="TrmB-like"/>
</dbReference>
<sequence length="337" mass="36479">MTAGSEPRLDVLQLAGIDETGESVYRQLLSVDVAHPSSLALALGLSDDVVAERLANLSDAGLTVQVASGGFIAVDPRASLRSIADSHAQRVDALRSVIPELAEAFDLNRRGAAESTRTLVVTGADAIGDWYGRVSLGVEREMLAFDKPPYVVGVQDRLQGLALARGVDWRSLYGRESFDRPGRLGEVLQDIAGGERARLTESVPLKLALADRERAILSLSLGEPTHEALVTRSPQLIDALVALFELYWDTAEPLVGGESAGPRIRTPSTGRRTGRPPTPDERMLLTLLSADLKDEVIARELGVSTRTLRRRMQDVFTELGAMSRFHAGVEAARRGWI</sequence>
<feature type="compositionally biased region" description="Low complexity" evidence="1">
    <location>
        <begin position="261"/>
        <end position="271"/>
    </location>
</feature>
<feature type="domain" description="HTH luxR-type" evidence="2">
    <location>
        <begin position="274"/>
        <end position="331"/>
    </location>
</feature>
<keyword evidence="4" id="KW-1185">Reference proteome</keyword>
<reference evidence="3 4" key="1">
    <citation type="submission" date="2018-12" db="EMBL/GenBank/DDBJ databases">
        <authorList>
            <person name="Li F."/>
        </authorList>
    </citation>
    <scope>NUCLEOTIDE SEQUENCE [LARGE SCALE GENOMIC DNA]</scope>
    <source>
        <strain evidence="3 4">8H24J-4-2</strain>
    </source>
</reference>
<dbReference type="OrthoDB" id="5932488at2"/>
<dbReference type="SMART" id="SM00421">
    <property type="entry name" value="HTH_LUXR"/>
    <property type="match status" value="1"/>
</dbReference>
<evidence type="ECO:0000256" key="1">
    <source>
        <dbReference type="SAM" id="MobiDB-lite"/>
    </source>
</evidence>
<evidence type="ECO:0000313" key="3">
    <source>
        <dbReference type="EMBL" id="RWZ68430.1"/>
    </source>
</evidence>
<dbReference type="PANTHER" id="PTHR34293">
    <property type="entry name" value="HTH-TYPE TRANSCRIPTIONAL REGULATOR TRMBL2"/>
    <property type="match status" value="1"/>
</dbReference>
<evidence type="ECO:0000259" key="2">
    <source>
        <dbReference type="SMART" id="SM00421"/>
    </source>
</evidence>
<dbReference type="RefSeq" id="WP_128497698.1">
    <property type="nucleotide sequence ID" value="NZ_RZNC01000001.1"/>
</dbReference>
<dbReference type="InterPro" id="IPR036388">
    <property type="entry name" value="WH-like_DNA-bd_sf"/>
</dbReference>
<dbReference type="PANTHER" id="PTHR34293:SF1">
    <property type="entry name" value="HTH-TYPE TRANSCRIPTIONAL REGULATOR TRMBL2"/>
    <property type="match status" value="1"/>
</dbReference>
<gene>
    <name evidence="3" type="ORF">ELQ92_04220</name>
</gene>
<dbReference type="EMBL" id="RZNC01000001">
    <property type="protein sequence ID" value="RWZ68430.1"/>
    <property type="molecule type" value="Genomic_DNA"/>
</dbReference>
<dbReference type="InterPro" id="IPR016032">
    <property type="entry name" value="Sig_transdc_resp-reg_C-effctor"/>
</dbReference>
<dbReference type="Gene3D" id="1.10.10.10">
    <property type="entry name" value="Winged helix-like DNA-binding domain superfamily/Winged helix DNA-binding domain"/>
    <property type="match status" value="1"/>
</dbReference>
<dbReference type="InterPro" id="IPR000792">
    <property type="entry name" value="Tscrpt_reg_LuxR_C"/>
</dbReference>
<feature type="region of interest" description="Disordered" evidence="1">
    <location>
        <begin position="258"/>
        <end position="280"/>
    </location>
</feature>
<dbReference type="GO" id="GO:0006355">
    <property type="term" value="P:regulation of DNA-templated transcription"/>
    <property type="evidence" value="ECO:0007669"/>
    <property type="project" value="InterPro"/>
</dbReference>
<evidence type="ECO:0000313" key="4">
    <source>
        <dbReference type="Proteomes" id="UP000288603"/>
    </source>
</evidence>
<dbReference type="SUPFAM" id="SSF46894">
    <property type="entry name" value="C-terminal effector domain of the bipartite response regulators"/>
    <property type="match status" value="1"/>
</dbReference>
<protein>
    <submittedName>
        <fullName evidence="3">LuxR family transcriptional regulator</fullName>
    </submittedName>
</protein>
<accession>A0A444QFZ0</accession>
<dbReference type="GO" id="GO:0003677">
    <property type="term" value="F:DNA binding"/>
    <property type="evidence" value="ECO:0007669"/>
    <property type="project" value="InterPro"/>
</dbReference>
<dbReference type="Proteomes" id="UP000288603">
    <property type="component" value="Unassembled WGS sequence"/>
</dbReference>